<dbReference type="EMBL" id="BPLR01014205">
    <property type="protein sequence ID" value="GIY67144.1"/>
    <property type="molecule type" value="Genomic_DNA"/>
</dbReference>
<reference evidence="1 2" key="1">
    <citation type="submission" date="2021-06" db="EMBL/GenBank/DDBJ databases">
        <title>Caerostris extrusa draft genome.</title>
        <authorList>
            <person name="Kono N."/>
            <person name="Arakawa K."/>
        </authorList>
    </citation>
    <scope>NUCLEOTIDE SEQUENCE [LARGE SCALE GENOMIC DNA]</scope>
</reference>
<evidence type="ECO:0000313" key="2">
    <source>
        <dbReference type="Proteomes" id="UP001054945"/>
    </source>
</evidence>
<accession>A0AAV4VBW0</accession>
<sequence>MKIATCIQGTGDESRRHTLNGREKFHQTIFQSRCTPFFDDHPPLVTQWKRSNICPWTGKLICKAINFNKKQLLHLGGEAPCLLVAFLLCCNPPPFLSFSFHPSPLAQVFSLFAHNVHERQDWFRGPPVWRFICKWGRGPI</sequence>
<proteinExistence type="predicted"/>
<name>A0AAV4VBW0_CAEEX</name>
<comment type="caution">
    <text evidence="1">The sequence shown here is derived from an EMBL/GenBank/DDBJ whole genome shotgun (WGS) entry which is preliminary data.</text>
</comment>
<dbReference type="AlphaFoldDB" id="A0AAV4VBW0"/>
<dbReference type="Proteomes" id="UP001054945">
    <property type="component" value="Unassembled WGS sequence"/>
</dbReference>
<keyword evidence="2" id="KW-1185">Reference proteome</keyword>
<organism evidence="1 2">
    <name type="scientific">Caerostris extrusa</name>
    <name type="common">Bark spider</name>
    <name type="synonym">Caerostris bankana</name>
    <dbReference type="NCBI Taxonomy" id="172846"/>
    <lineage>
        <taxon>Eukaryota</taxon>
        <taxon>Metazoa</taxon>
        <taxon>Ecdysozoa</taxon>
        <taxon>Arthropoda</taxon>
        <taxon>Chelicerata</taxon>
        <taxon>Arachnida</taxon>
        <taxon>Araneae</taxon>
        <taxon>Araneomorphae</taxon>
        <taxon>Entelegynae</taxon>
        <taxon>Araneoidea</taxon>
        <taxon>Araneidae</taxon>
        <taxon>Caerostris</taxon>
    </lineage>
</organism>
<gene>
    <name evidence="1" type="ORF">CEXT_13081</name>
</gene>
<evidence type="ECO:0000313" key="1">
    <source>
        <dbReference type="EMBL" id="GIY67144.1"/>
    </source>
</evidence>
<protein>
    <submittedName>
        <fullName evidence="1">Uncharacterized protein</fullName>
    </submittedName>
</protein>